<organism evidence="2 3">
    <name type="scientific">Rhamnusium bicolor</name>
    <dbReference type="NCBI Taxonomy" id="1586634"/>
    <lineage>
        <taxon>Eukaryota</taxon>
        <taxon>Metazoa</taxon>
        <taxon>Ecdysozoa</taxon>
        <taxon>Arthropoda</taxon>
        <taxon>Hexapoda</taxon>
        <taxon>Insecta</taxon>
        <taxon>Pterygota</taxon>
        <taxon>Neoptera</taxon>
        <taxon>Endopterygota</taxon>
        <taxon>Coleoptera</taxon>
        <taxon>Polyphaga</taxon>
        <taxon>Cucujiformia</taxon>
        <taxon>Chrysomeloidea</taxon>
        <taxon>Cerambycidae</taxon>
        <taxon>Lepturinae</taxon>
        <taxon>Rhagiini</taxon>
        <taxon>Rhamnusium</taxon>
    </lineage>
</organism>
<evidence type="ECO:0000313" key="2">
    <source>
        <dbReference type="EMBL" id="KAJ8954265.1"/>
    </source>
</evidence>
<evidence type="ECO:0000259" key="1">
    <source>
        <dbReference type="Pfam" id="PF13843"/>
    </source>
</evidence>
<proteinExistence type="predicted"/>
<evidence type="ECO:0000313" key="3">
    <source>
        <dbReference type="Proteomes" id="UP001162156"/>
    </source>
</evidence>
<protein>
    <recommendedName>
        <fullName evidence="1">PiggyBac transposable element-derived protein domain-containing protein</fullName>
    </recommendedName>
</protein>
<name>A0AAV8YUC9_9CUCU</name>
<sequence>MTHLEFRHHTAKLHRNQLEHFTVFETGATIDIIKLLEEVLSDKDGEIQYDDQSDDDVSDREELEIHETDSEQEISDVGEDDIYNNTSLSYIGNDNVTYWKKHPPVTKAVKTRSENLIKRLPGSSMATSSYDVVTRLCPHIVDTGRNVTIDNWFTSLSLVKTLLSDFKLTVIGTIRKNKRKLPVEFSKPVFRPEKSSMFGFRNECTLVSYIPKKGKNVRLVSSLHHSDDINNETGDLQKPEMVTEYNKTREELADNLIRPYLQRRVSLINIPRSLQIRLKEVCGIEKDNQENVIPGRCGYGGWK</sequence>
<comment type="caution">
    <text evidence="2">The sequence shown here is derived from an EMBL/GenBank/DDBJ whole genome shotgun (WGS) entry which is preliminary data.</text>
</comment>
<keyword evidence="3" id="KW-1185">Reference proteome</keyword>
<dbReference type="PANTHER" id="PTHR46599:SF6">
    <property type="entry name" value="DUAL SPECIFICITY PHOSPHATASE 26"/>
    <property type="match status" value="1"/>
</dbReference>
<dbReference type="EMBL" id="JANEYF010001932">
    <property type="protein sequence ID" value="KAJ8954265.1"/>
    <property type="molecule type" value="Genomic_DNA"/>
</dbReference>
<reference evidence="2" key="1">
    <citation type="journal article" date="2023" name="Insect Mol. Biol.">
        <title>Genome sequencing provides insights into the evolution of gene families encoding plant cell wall-degrading enzymes in longhorned beetles.</title>
        <authorList>
            <person name="Shin N.R."/>
            <person name="Okamura Y."/>
            <person name="Kirsch R."/>
            <person name="Pauchet Y."/>
        </authorList>
    </citation>
    <scope>NUCLEOTIDE SEQUENCE</scope>
    <source>
        <strain evidence="2">RBIC_L_NR</strain>
    </source>
</reference>
<dbReference type="AlphaFoldDB" id="A0AAV8YUC9"/>
<dbReference type="Pfam" id="PF13843">
    <property type="entry name" value="DDE_Tnp_1_7"/>
    <property type="match status" value="1"/>
</dbReference>
<dbReference type="PANTHER" id="PTHR46599">
    <property type="entry name" value="PIGGYBAC TRANSPOSABLE ELEMENT-DERIVED PROTEIN 4"/>
    <property type="match status" value="1"/>
</dbReference>
<dbReference type="InterPro" id="IPR029526">
    <property type="entry name" value="PGBD"/>
</dbReference>
<feature type="domain" description="PiggyBac transposable element-derived protein" evidence="1">
    <location>
        <begin position="128"/>
        <end position="251"/>
    </location>
</feature>
<gene>
    <name evidence="2" type="ORF">NQ314_007140</name>
</gene>
<dbReference type="Proteomes" id="UP001162156">
    <property type="component" value="Unassembled WGS sequence"/>
</dbReference>
<accession>A0AAV8YUC9</accession>